<feature type="compositionally biased region" description="Basic residues" evidence="1">
    <location>
        <begin position="1"/>
        <end position="12"/>
    </location>
</feature>
<feature type="compositionally biased region" description="Basic residues" evidence="1">
    <location>
        <begin position="238"/>
        <end position="249"/>
    </location>
</feature>
<protein>
    <submittedName>
        <fullName evidence="2">Uncharacterized protein</fullName>
    </submittedName>
</protein>
<dbReference type="AlphaFoldDB" id="A0A6C0CMS8"/>
<proteinExistence type="predicted"/>
<accession>A0A6C0CMS8</accession>
<reference evidence="2" key="1">
    <citation type="journal article" date="2020" name="Nature">
        <title>Giant virus diversity and host interactions through global metagenomics.</title>
        <authorList>
            <person name="Schulz F."/>
            <person name="Roux S."/>
            <person name="Paez-Espino D."/>
            <person name="Jungbluth S."/>
            <person name="Walsh D.A."/>
            <person name="Denef V.J."/>
            <person name="McMahon K.D."/>
            <person name="Konstantinidis K.T."/>
            <person name="Eloe-Fadrosh E.A."/>
            <person name="Kyrpides N.C."/>
            <person name="Woyke T."/>
        </authorList>
    </citation>
    <scope>NUCLEOTIDE SEQUENCE</scope>
    <source>
        <strain evidence="2">GVMAG-M-3300021354-14</strain>
    </source>
</reference>
<evidence type="ECO:0000256" key="1">
    <source>
        <dbReference type="SAM" id="MobiDB-lite"/>
    </source>
</evidence>
<feature type="region of interest" description="Disordered" evidence="1">
    <location>
        <begin position="146"/>
        <end position="176"/>
    </location>
</feature>
<sequence length="316" mass="35990">MPTPTRVRRQLAKQKATPNHKDHRETELRKRIIAKLTTYGIHADQIKNKSLKNLRSLLKTAGVDRAEFNNEAVKFDLRKRRIQARIAKLSKTPQDKQRIRTQTDQRKRIVNYLVMHGADRAFIENKTLRHLRQLLKTARVKKEWFQPKKKGVERKKSVERKPKKKASVPPGEPKADGRVQYHKRWYHAVLAPFHGISKWIWERDASPAKKAASPARKSPAKVAKAASPARKSPAKVAKAARKSPARKSPAKAQEVRRSNRNKPAPRNSPPKAVSAKKSPRKPKAAAKKSPRKPKARKATPAAQVAIRRSTRLAQKK</sequence>
<dbReference type="EMBL" id="MN739448">
    <property type="protein sequence ID" value="QHT04999.1"/>
    <property type="molecule type" value="Genomic_DNA"/>
</dbReference>
<feature type="compositionally biased region" description="Low complexity" evidence="1">
    <location>
        <begin position="209"/>
        <end position="237"/>
    </location>
</feature>
<feature type="region of interest" description="Disordered" evidence="1">
    <location>
        <begin position="209"/>
        <end position="316"/>
    </location>
</feature>
<feature type="compositionally biased region" description="Basic residues" evidence="1">
    <location>
        <begin position="277"/>
        <end position="297"/>
    </location>
</feature>
<organism evidence="2">
    <name type="scientific">viral metagenome</name>
    <dbReference type="NCBI Taxonomy" id="1070528"/>
    <lineage>
        <taxon>unclassified sequences</taxon>
        <taxon>metagenomes</taxon>
        <taxon>organismal metagenomes</taxon>
    </lineage>
</organism>
<feature type="region of interest" description="Disordered" evidence="1">
    <location>
        <begin position="1"/>
        <end position="25"/>
    </location>
</feature>
<name>A0A6C0CMS8_9ZZZZ</name>
<evidence type="ECO:0000313" key="2">
    <source>
        <dbReference type="EMBL" id="QHT04999.1"/>
    </source>
</evidence>